<evidence type="ECO:0000313" key="3">
    <source>
        <dbReference type="Proteomes" id="UP001206206"/>
    </source>
</evidence>
<keyword evidence="1" id="KW-0812">Transmembrane</keyword>
<name>A0ABT1P8Q5_9ACTN</name>
<keyword evidence="3" id="KW-1185">Reference proteome</keyword>
<keyword evidence="1" id="KW-1133">Transmembrane helix</keyword>
<gene>
    <name evidence="2" type="ORF">NON19_06855</name>
</gene>
<protein>
    <submittedName>
        <fullName evidence="2">Uncharacterized protein</fullName>
    </submittedName>
</protein>
<keyword evidence="1" id="KW-0472">Membrane</keyword>
<proteinExistence type="predicted"/>
<evidence type="ECO:0000313" key="2">
    <source>
        <dbReference type="EMBL" id="MCQ4041752.1"/>
    </source>
</evidence>
<evidence type="ECO:0000256" key="1">
    <source>
        <dbReference type="SAM" id="Phobius"/>
    </source>
</evidence>
<sequence>MTGCRDCATLKPGGKSPMHPIAKESLPLLAGAAVGTGVAGAALALADISSPLRAPFTFFFMIAAPGAALASTLRGLDPPTRVVVAVVGSITFDVLVGQVLLMLHLWSVRGGVAVVAALSAALFLLPLGVGSYGSAVRRRDP</sequence>
<dbReference type="Proteomes" id="UP001206206">
    <property type="component" value="Unassembled WGS sequence"/>
</dbReference>
<accession>A0ABT1P8Q5</accession>
<organism evidence="2 3">
    <name type="scientific">Streptantibioticus rubrisoli</name>
    <dbReference type="NCBI Taxonomy" id="1387313"/>
    <lineage>
        <taxon>Bacteria</taxon>
        <taxon>Bacillati</taxon>
        <taxon>Actinomycetota</taxon>
        <taxon>Actinomycetes</taxon>
        <taxon>Kitasatosporales</taxon>
        <taxon>Streptomycetaceae</taxon>
        <taxon>Streptantibioticus</taxon>
    </lineage>
</organism>
<feature type="transmembrane region" description="Helical" evidence="1">
    <location>
        <begin position="52"/>
        <end position="70"/>
    </location>
</feature>
<feature type="transmembrane region" description="Helical" evidence="1">
    <location>
        <begin position="112"/>
        <end position="135"/>
    </location>
</feature>
<dbReference type="RefSeq" id="WP_255925750.1">
    <property type="nucleotide sequence ID" value="NZ_JANFNH010000004.1"/>
</dbReference>
<reference evidence="2 3" key="1">
    <citation type="submission" date="2022-06" db="EMBL/GenBank/DDBJ databases">
        <title>Draft genome sequence of type strain Streptomyces rubrisoli DSM 42083.</title>
        <authorList>
            <person name="Duangmal K."/>
            <person name="Klaysubun C."/>
        </authorList>
    </citation>
    <scope>NUCLEOTIDE SEQUENCE [LARGE SCALE GENOMIC DNA]</scope>
    <source>
        <strain evidence="2 3">DSM 42083</strain>
    </source>
</reference>
<feature type="transmembrane region" description="Helical" evidence="1">
    <location>
        <begin position="26"/>
        <end position="46"/>
    </location>
</feature>
<comment type="caution">
    <text evidence="2">The sequence shown here is derived from an EMBL/GenBank/DDBJ whole genome shotgun (WGS) entry which is preliminary data.</text>
</comment>
<feature type="transmembrane region" description="Helical" evidence="1">
    <location>
        <begin position="82"/>
        <end position="106"/>
    </location>
</feature>
<dbReference type="EMBL" id="JANFNH010000004">
    <property type="protein sequence ID" value="MCQ4041752.1"/>
    <property type="molecule type" value="Genomic_DNA"/>
</dbReference>